<proteinExistence type="predicted"/>
<sequence length="51" mass="5830">MIQGQANIELEALQGSYLQVDEKSPLQLPNINQDFSHPYYWSGFTMVGSPW</sequence>
<name>A0ABR9U7A8_9CYAN</name>
<evidence type="ECO:0000313" key="1">
    <source>
        <dbReference type="EMBL" id="MBE9142348.1"/>
    </source>
</evidence>
<comment type="caution">
    <text evidence="1">The sequence shown here is derived from an EMBL/GenBank/DDBJ whole genome shotgun (WGS) entry which is preliminary data.</text>
</comment>
<evidence type="ECO:0000313" key="2">
    <source>
        <dbReference type="Proteomes" id="UP000640725"/>
    </source>
</evidence>
<dbReference type="RefSeq" id="WP_193868035.1">
    <property type="nucleotide sequence ID" value="NZ_JADEWU010000005.1"/>
</dbReference>
<protein>
    <recommendedName>
        <fullName evidence="3">CHAT domain-containing protein</fullName>
    </recommendedName>
</protein>
<gene>
    <name evidence="1" type="ORF">IQ236_03820</name>
</gene>
<dbReference type="Proteomes" id="UP000640725">
    <property type="component" value="Unassembled WGS sequence"/>
</dbReference>
<evidence type="ECO:0008006" key="3">
    <source>
        <dbReference type="Google" id="ProtNLM"/>
    </source>
</evidence>
<dbReference type="EMBL" id="JADEWU010000005">
    <property type="protein sequence ID" value="MBE9142348.1"/>
    <property type="molecule type" value="Genomic_DNA"/>
</dbReference>
<reference evidence="1 2" key="1">
    <citation type="submission" date="2020-10" db="EMBL/GenBank/DDBJ databases">
        <authorList>
            <person name="Castelo-Branco R."/>
            <person name="Eusebio N."/>
            <person name="Adriana R."/>
            <person name="Vieira A."/>
            <person name="Brugerolle De Fraissinette N."/>
            <person name="Rezende De Castro R."/>
            <person name="Schneider M.P."/>
            <person name="Vasconcelos V."/>
            <person name="Leao P.N."/>
        </authorList>
    </citation>
    <scope>NUCLEOTIDE SEQUENCE [LARGE SCALE GENOMIC DNA]</scope>
    <source>
        <strain evidence="1 2">LEGE 06226</strain>
    </source>
</reference>
<accession>A0ABR9U7A8</accession>
<organism evidence="1 2">
    <name type="scientific">Planktothrix mougeotii LEGE 06226</name>
    <dbReference type="NCBI Taxonomy" id="1828728"/>
    <lineage>
        <taxon>Bacteria</taxon>
        <taxon>Bacillati</taxon>
        <taxon>Cyanobacteriota</taxon>
        <taxon>Cyanophyceae</taxon>
        <taxon>Oscillatoriophycideae</taxon>
        <taxon>Oscillatoriales</taxon>
        <taxon>Microcoleaceae</taxon>
        <taxon>Planktothrix</taxon>
    </lineage>
</organism>
<keyword evidence="2" id="KW-1185">Reference proteome</keyword>